<organism evidence="1 2">
    <name type="scientific">Nonomuraea recticatena</name>
    <dbReference type="NCBI Taxonomy" id="46178"/>
    <lineage>
        <taxon>Bacteria</taxon>
        <taxon>Bacillati</taxon>
        <taxon>Actinomycetota</taxon>
        <taxon>Actinomycetes</taxon>
        <taxon>Streptosporangiales</taxon>
        <taxon>Streptosporangiaceae</taxon>
        <taxon>Nonomuraea</taxon>
    </lineage>
</organism>
<dbReference type="EMBL" id="BAAATE010000009">
    <property type="protein sequence ID" value="GAA2665013.1"/>
    <property type="molecule type" value="Genomic_DNA"/>
</dbReference>
<keyword evidence="2" id="KW-1185">Reference proteome</keyword>
<sequence>MTWPDDAFGRRRAMGLRPTRLGYAYQDLFTALRLVDLAVGRANSVPVDRNMFTGDRLPRTATA</sequence>
<dbReference type="Proteomes" id="UP001501666">
    <property type="component" value="Unassembled WGS sequence"/>
</dbReference>
<evidence type="ECO:0000313" key="1">
    <source>
        <dbReference type="EMBL" id="GAA2665013.1"/>
    </source>
</evidence>
<gene>
    <name evidence="1" type="ORF">GCM10010412_040990</name>
</gene>
<proteinExistence type="predicted"/>
<protein>
    <submittedName>
        <fullName evidence="1">Uncharacterized protein</fullName>
    </submittedName>
</protein>
<comment type="caution">
    <text evidence="1">The sequence shown here is derived from an EMBL/GenBank/DDBJ whole genome shotgun (WGS) entry which is preliminary data.</text>
</comment>
<accession>A0ABP6EEI3</accession>
<name>A0ABP6EEI3_9ACTN</name>
<reference evidence="2" key="1">
    <citation type="journal article" date="2019" name="Int. J. Syst. Evol. Microbiol.">
        <title>The Global Catalogue of Microorganisms (GCM) 10K type strain sequencing project: providing services to taxonomists for standard genome sequencing and annotation.</title>
        <authorList>
            <consortium name="The Broad Institute Genomics Platform"/>
            <consortium name="The Broad Institute Genome Sequencing Center for Infectious Disease"/>
            <person name="Wu L."/>
            <person name="Ma J."/>
        </authorList>
    </citation>
    <scope>NUCLEOTIDE SEQUENCE [LARGE SCALE GENOMIC DNA]</scope>
    <source>
        <strain evidence="2">JCM 6835</strain>
    </source>
</reference>
<evidence type="ECO:0000313" key="2">
    <source>
        <dbReference type="Proteomes" id="UP001501666"/>
    </source>
</evidence>
<dbReference type="RefSeq" id="WP_346148573.1">
    <property type="nucleotide sequence ID" value="NZ_BAAATE010000009.1"/>
</dbReference>